<keyword evidence="6 8" id="KW-0472">Membrane</keyword>
<feature type="transmembrane region" description="Helical" evidence="8">
    <location>
        <begin position="33"/>
        <end position="55"/>
    </location>
</feature>
<dbReference type="PANTHER" id="PTHR11923:SF88">
    <property type="entry name" value="DEBRIS BUSTER, ISOFORM D"/>
    <property type="match status" value="1"/>
</dbReference>
<keyword evidence="5 8" id="KW-1133">Transmembrane helix</keyword>
<evidence type="ECO:0000256" key="2">
    <source>
        <dbReference type="ARBA" id="ARBA00010532"/>
    </source>
</evidence>
<proteinExistence type="inferred from homology"/>
<dbReference type="InterPro" id="IPR002159">
    <property type="entry name" value="CD36_fam"/>
</dbReference>
<keyword evidence="7" id="KW-0325">Glycoprotein</keyword>
<keyword evidence="3" id="KW-1003">Cell membrane</keyword>
<evidence type="ECO:0000256" key="3">
    <source>
        <dbReference type="ARBA" id="ARBA00022475"/>
    </source>
</evidence>
<evidence type="ECO:0000256" key="8">
    <source>
        <dbReference type="SAM" id="Phobius"/>
    </source>
</evidence>
<comment type="subcellular location">
    <subcellularLocation>
        <location evidence="1">Cell membrane</location>
    </subcellularLocation>
</comment>
<organism evidence="9">
    <name type="scientific">Timema californicum</name>
    <name type="common">California timema</name>
    <name type="synonym">Walking stick</name>
    <dbReference type="NCBI Taxonomy" id="61474"/>
    <lineage>
        <taxon>Eukaryota</taxon>
        <taxon>Metazoa</taxon>
        <taxon>Ecdysozoa</taxon>
        <taxon>Arthropoda</taxon>
        <taxon>Hexapoda</taxon>
        <taxon>Insecta</taxon>
        <taxon>Pterygota</taxon>
        <taxon>Neoptera</taxon>
        <taxon>Polyneoptera</taxon>
        <taxon>Phasmatodea</taxon>
        <taxon>Timematodea</taxon>
        <taxon>Timematoidea</taxon>
        <taxon>Timematidae</taxon>
        <taxon>Timema</taxon>
    </lineage>
</organism>
<reference evidence="9" key="1">
    <citation type="submission" date="2020-11" db="EMBL/GenBank/DDBJ databases">
        <authorList>
            <person name="Tran Van P."/>
        </authorList>
    </citation>
    <scope>NUCLEOTIDE SEQUENCE</scope>
</reference>
<evidence type="ECO:0000313" key="9">
    <source>
        <dbReference type="EMBL" id="CAD7574131.1"/>
    </source>
</evidence>
<gene>
    <name evidence="9" type="ORF">TCMB3V08_LOCUS6751</name>
</gene>
<dbReference type="PANTHER" id="PTHR11923">
    <property type="entry name" value="SCAVENGER RECEPTOR CLASS B TYPE-1 SR-B1"/>
    <property type="match status" value="1"/>
</dbReference>
<dbReference type="GO" id="GO:0005886">
    <property type="term" value="C:plasma membrane"/>
    <property type="evidence" value="ECO:0007669"/>
    <property type="project" value="UniProtKB-SubCell"/>
</dbReference>
<dbReference type="Pfam" id="PF01130">
    <property type="entry name" value="CD36"/>
    <property type="match status" value="1"/>
</dbReference>
<dbReference type="GO" id="GO:0005737">
    <property type="term" value="C:cytoplasm"/>
    <property type="evidence" value="ECO:0007669"/>
    <property type="project" value="TreeGrafter"/>
</dbReference>
<dbReference type="PRINTS" id="PR01609">
    <property type="entry name" value="CD36FAMILY"/>
</dbReference>
<keyword evidence="4 8" id="KW-0812">Transmembrane</keyword>
<accession>A0A7R9J873</accession>
<comment type="similarity">
    <text evidence="2">Belongs to the CD36 family.</text>
</comment>
<evidence type="ECO:0000256" key="7">
    <source>
        <dbReference type="ARBA" id="ARBA00023180"/>
    </source>
</evidence>
<name>A0A7R9J873_TIMCA</name>
<protein>
    <submittedName>
        <fullName evidence="9">(California timema) hypothetical protein</fullName>
    </submittedName>
</protein>
<dbReference type="AlphaFoldDB" id="A0A7R9J873"/>
<dbReference type="EMBL" id="OE182112">
    <property type="protein sequence ID" value="CAD7574131.1"/>
    <property type="molecule type" value="Genomic_DNA"/>
</dbReference>
<dbReference type="GO" id="GO:0005044">
    <property type="term" value="F:scavenger receptor activity"/>
    <property type="evidence" value="ECO:0007669"/>
    <property type="project" value="TreeGrafter"/>
</dbReference>
<evidence type="ECO:0000256" key="1">
    <source>
        <dbReference type="ARBA" id="ARBA00004236"/>
    </source>
</evidence>
<evidence type="ECO:0000256" key="5">
    <source>
        <dbReference type="ARBA" id="ARBA00022989"/>
    </source>
</evidence>
<evidence type="ECO:0000256" key="4">
    <source>
        <dbReference type="ARBA" id="ARBA00022692"/>
    </source>
</evidence>
<sequence length="219" mass="24770">MSGSVCTELGQWPHSVYLVWFLWALPSLGLGRLAVIMVGVFTLAIGILLSSIPWVDYLILKNLRLWNGTISYHYWQKPGVIRLTKVYIFNVTNPEAFLNNGDKPKLMEVGPFVYRFKLYSRYLLKKESKSLIKELVKESQVSSKWMTTKLVFGIHADATDLYTGLTCFPTKYPPGHENQEKLPPVHPTEIRTSISPSSAVELNTTSVLANYATEADRSL</sequence>
<evidence type="ECO:0000256" key="6">
    <source>
        <dbReference type="ARBA" id="ARBA00023136"/>
    </source>
</evidence>